<protein>
    <submittedName>
        <fullName evidence="8">MnhE</fullName>
    </submittedName>
</protein>
<dbReference type="Proteomes" id="UP000000442">
    <property type="component" value="Chromosome"/>
</dbReference>
<dbReference type="eggNOG" id="COG1863">
    <property type="taxonomic scope" value="Bacteria"/>
</dbReference>
<dbReference type="PANTHER" id="PTHR34584">
    <property type="entry name" value="NA(+)/H(+) ANTIPORTER SUBUNIT E1"/>
    <property type="match status" value="1"/>
</dbReference>
<dbReference type="KEGG" id="dat:HRM2_35410"/>
<evidence type="ECO:0000256" key="3">
    <source>
        <dbReference type="ARBA" id="ARBA00022475"/>
    </source>
</evidence>
<dbReference type="STRING" id="177437.HRM2_35410"/>
<organism evidence="8 9">
    <name type="scientific">Desulforapulum autotrophicum (strain ATCC 43914 / DSM 3382 / VKM B-1955 / HRM2)</name>
    <name type="common">Desulfobacterium autotrophicum</name>
    <dbReference type="NCBI Taxonomy" id="177437"/>
    <lineage>
        <taxon>Bacteria</taxon>
        <taxon>Pseudomonadati</taxon>
        <taxon>Thermodesulfobacteriota</taxon>
        <taxon>Desulfobacteria</taxon>
        <taxon>Desulfobacterales</taxon>
        <taxon>Desulfobacteraceae</taxon>
        <taxon>Desulforapulum</taxon>
    </lineage>
</organism>
<sequence length="166" mass="18900">MKVLKCKSSFFISFFILFLFWVVFSGRFDGFHLGLGVISCAIVSWFVSDLSTPDPRPISMFRLWLNFILYFPWLIWQIFLANIHVLLLVLSPNMMDRIDPHIVKIKTRMRDRLALVTFANSITLTPGTITVNVSIYGDLSVHAIDKESAAGLPGEMERRVAGIFGE</sequence>
<reference evidence="8 9" key="1">
    <citation type="journal article" date="2009" name="Environ. Microbiol.">
        <title>Genome sequence of Desulfobacterium autotrophicum HRM2, a marine sulfate reducer oxidizing organic carbon completely to carbon dioxide.</title>
        <authorList>
            <person name="Strittmatter A.W."/>
            <person name="Liesegang H."/>
            <person name="Rabus R."/>
            <person name="Decker I."/>
            <person name="Amann J."/>
            <person name="Andres S."/>
            <person name="Henne A."/>
            <person name="Fricke W.F."/>
            <person name="Martinez-Arias R."/>
            <person name="Bartels D."/>
            <person name="Goesmann A."/>
            <person name="Krause L."/>
            <person name="Puehler A."/>
            <person name="Klenk H.P."/>
            <person name="Richter M."/>
            <person name="Schuler M."/>
            <person name="Gloeckner F.O."/>
            <person name="Meyerdierks A."/>
            <person name="Gottschalk G."/>
            <person name="Amann R."/>
        </authorList>
    </citation>
    <scope>NUCLEOTIDE SEQUENCE [LARGE SCALE GENOMIC DNA]</scope>
    <source>
        <strain evidence="9">ATCC 43914 / DSM 3382 / HRM2</strain>
    </source>
</reference>
<evidence type="ECO:0000256" key="1">
    <source>
        <dbReference type="ARBA" id="ARBA00004651"/>
    </source>
</evidence>
<keyword evidence="3" id="KW-1003">Cell membrane</keyword>
<dbReference type="GO" id="GO:0008324">
    <property type="term" value="F:monoatomic cation transmembrane transporter activity"/>
    <property type="evidence" value="ECO:0007669"/>
    <property type="project" value="InterPro"/>
</dbReference>
<feature type="transmembrane region" description="Helical" evidence="7">
    <location>
        <begin position="6"/>
        <end position="24"/>
    </location>
</feature>
<evidence type="ECO:0000256" key="5">
    <source>
        <dbReference type="ARBA" id="ARBA00022989"/>
    </source>
</evidence>
<dbReference type="PIRSF" id="PIRSF019239">
    <property type="entry name" value="MrpE"/>
    <property type="match status" value="1"/>
</dbReference>
<accession>C0Q9A1</accession>
<name>C0Q9A1_DESAH</name>
<comment type="subcellular location">
    <subcellularLocation>
        <location evidence="1">Cell membrane</location>
        <topology evidence="1">Multi-pass membrane protein</topology>
    </subcellularLocation>
</comment>
<dbReference type="EMBL" id="CP001087">
    <property type="protein sequence ID" value="ACN16606.1"/>
    <property type="molecule type" value="Genomic_DNA"/>
</dbReference>
<dbReference type="Pfam" id="PF01899">
    <property type="entry name" value="MNHE"/>
    <property type="match status" value="1"/>
</dbReference>
<dbReference type="GO" id="GO:0005886">
    <property type="term" value="C:plasma membrane"/>
    <property type="evidence" value="ECO:0007669"/>
    <property type="project" value="UniProtKB-SubCell"/>
</dbReference>
<feature type="transmembrane region" description="Helical" evidence="7">
    <location>
        <begin position="67"/>
        <end position="90"/>
    </location>
</feature>
<keyword evidence="6 7" id="KW-0472">Membrane</keyword>
<evidence type="ECO:0000313" key="8">
    <source>
        <dbReference type="EMBL" id="ACN16606.1"/>
    </source>
</evidence>
<dbReference type="HOGENOM" id="CLU_086615_2_0_7"/>
<keyword evidence="5 7" id="KW-1133">Transmembrane helix</keyword>
<evidence type="ECO:0000256" key="2">
    <source>
        <dbReference type="ARBA" id="ARBA00006228"/>
    </source>
</evidence>
<proteinExistence type="inferred from homology"/>
<evidence type="ECO:0000256" key="6">
    <source>
        <dbReference type="ARBA" id="ARBA00023136"/>
    </source>
</evidence>
<feature type="transmembrane region" description="Helical" evidence="7">
    <location>
        <begin position="31"/>
        <end position="47"/>
    </location>
</feature>
<keyword evidence="9" id="KW-1185">Reference proteome</keyword>
<dbReference type="InterPro" id="IPR002758">
    <property type="entry name" value="Cation_antiport_E"/>
</dbReference>
<evidence type="ECO:0000313" key="9">
    <source>
        <dbReference type="Proteomes" id="UP000000442"/>
    </source>
</evidence>
<dbReference type="PANTHER" id="PTHR34584:SF1">
    <property type="entry name" value="NA(+)_H(+) ANTIPORTER SUBUNIT E1"/>
    <property type="match status" value="1"/>
</dbReference>
<evidence type="ECO:0000256" key="4">
    <source>
        <dbReference type="ARBA" id="ARBA00022692"/>
    </source>
</evidence>
<dbReference type="AlphaFoldDB" id="C0Q9A1"/>
<comment type="similarity">
    <text evidence="2">Belongs to the CPA3 antiporters (TC 2.A.63) subunit E family.</text>
</comment>
<evidence type="ECO:0000256" key="7">
    <source>
        <dbReference type="SAM" id="Phobius"/>
    </source>
</evidence>
<gene>
    <name evidence="8" type="primary">mnhE</name>
    <name evidence="8" type="ordered locus">HRM2_35410</name>
</gene>
<keyword evidence="4 7" id="KW-0812">Transmembrane</keyword>